<organism evidence="2 3">
    <name type="scientific">Desulfocicer vacuolatum DSM 3385</name>
    <dbReference type="NCBI Taxonomy" id="1121400"/>
    <lineage>
        <taxon>Bacteria</taxon>
        <taxon>Pseudomonadati</taxon>
        <taxon>Thermodesulfobacteriota</taxon>
        <taxon>Desulfobacteria</taxon>
        <taxon>Desulfobacterales</taxon>
        <taxon>Desulfobacteraceae</taxon>
        <taxon>Desulfocicer</taxon>
    </lineage>
</organism>
<feature type="domain" description="HRDC" evidence="1">
    <location>
        <begin position="634"/>
        <end position="714"/>
    </location>
</feature>
<protein>
    <submittedName>
        <fullName evidence="2">HRDC domain-containing protein</fullName>
    </submittedName>
</protein>
<dbReference type="PANTHER" id="PTHR47642:SF7">
    <property type="entry name" value="ATP-DEPENDENT DNA HELICASE PIF1"/>
    <property type="match status" value="1"/>
</dbReference>
<reference evidence="2 3" key="1">
    <citation type="submission" date="2017-04" db="EMBL/GenBank/DDBJ databases">
        <authorList>
            <person name="Afonso C.L."/>
            <person name="Miller P.J."/>
            <person name="Scott M.A."/>
            <person name="Spackman E."/>
            <person name="Goraichik I."/>
            <person name="Dimitrov K.M."/>
            <person name="Suarez D.L."/>
            <person name="Swayne D.E."/>
        </authorList>
    </citation>
    <scope>NUCLEOTIDE SEQUENCE [LARGE SCALE GENOMIC DNA]</scope>
    <source>
        <strain evidence="2 3">DSM 3385</strain>
    </source>
</reference>
<dbReference type="GO" id="GO:0000723">
    <property type="term" value="P:telomere maintenance"/>
    <property type="evidence" value="ECO:0007669"/>
    <property type="project" value="InterPro"/>
</dbReference>
<dbReference type="FunFam" id="3.40.50.300:FF:001498">
    <property type="entry name" value="ATP-dependent DNA helicase"/>
    <property type="match status" value="1"/>
</dbReference>
<dbReference type="InterPro" id="IPR002121">
    <property type="entry name" value="HRDC_dom"/>
</dbReference>
<evidence type="ECO:0000313" key="3">
    <source>
        <dbReference type="Proteomes" id="UP000192418"/>
    </source>
</evidence>
<dbReference type="SUPFAM" id="SSF52540">
    <property type="entry name" value="P-loop containing nucleoside triphosphate hydrolases"/>
    <property type="match status" value="2"/>
</dbReference>
<proteinExistence type="predicted"/>
<dbReference type="Pfam" id="PF14493">
    <property type="entry name" value="HTH_40"/>
    <property type="match status" value="1"/>
</dbReference>
<evidence type="ECO:0000259" key="1">
    <source>
        <dbReference type="PROSITE" id="PS50967"/>
    </source>
</evidence>
<dbReference type="InterPro" id="IPR029491">
    <property type="entry name" value="Helicase_HTH"/>
</dbReference>
<dbReference type="GO" id="GO:0003678">
    <property type="term" value="F:DNA helicase activity"/>
    <property type="evidence" value="ECO:0007669"/>
    <property type="project" value="InterPro"/>
</dbReference>
<dbReference type="AlphaFoldDB" id="A0A1W2AG97"/>
<dbReference type="EMBL" id="FWXY01000005">
    <property type="protein sequence ID" value="SMC59706.1"/>
    <property type="molecule type" value="Genomic_DNA"/>
</dbReference>
<gene>
    <name evidence="2" type="ORF">SAMN02746065_10560</name>
</gene>
<keyword evidence="3" id="KW-1185">Reference proteome</keyword>
<dbReference type="RefSeq" id="WP_084067514.1">
    <property type="nucleotide sequence ID" value="NZ_FWXY01000005.1"/>
</dbReference>
<dbReference type="STRING" id="1121400.SAMN02746065_10560"/>
<sequence length="861" mass="96527">MNETTQRGVEPQKNPELDLAREFVLHTGCHLFLTGKAGTGKTTFLKTLEKATAKQMIITAPTGVAAINAGGVTLHSFFQLPFGPFVPGSETQEHNRRRMFRFSREKLKIIRSLDLLVIDEISMVRSDLLDAVDAVLRRLRRNERPFGGVQLLMIGDLHQLPPVVKQDEWDLLQQYYESPYFFSSLSLLQSELISIELQHIYRQTDARFIRLLNQVRDNCLDNRGMEALNRRYVQGFTPDPDQGYITLTTHNLTAESINNNRLKELHGTPSGFEAEVSGEFPGHSFPTPANLLLKKGAQVMFLRNDTSPDKRYFNGKIGKITTMSPEEIWISCPGESDAIKVEPVQWENIKYTVDEQTKEIQTEIIGKFKQFPLKLAWAITIHKSQGLTFDKAVIEAGAAFAHGQVYVALSRCRTLGGMVLNSPIPSRGIDADGTILSFLATARENHPTVEKLEAARVEFQQKLLLECFDFKRLQSRFNYLTGLLTGNARVVQVSGVSDVPGLRHMAWKDIFSVSEKFKHQLMGIFAGGHLPQSHDHTLERIAKASGWFQKKFSHCFDDIVEKLHVQTDNKELRKKIGNALNNLKQEIKIKRSGIQCCEKGFSPAQYQRAVAVAEIDFVPEKVKSSTRPSYGESDIEHPELFRSMMAWRNQKAQELEVAHFQILHQRVLIQIVVHLPDNKTDLRKISGVGPKTIENYGDEIIAMVAAYRKAHGIETVILNPPRVVPEEVSGDAGADKSKSRRRAGGAGTRQITLDLFLTKELSIPAIAEERGLVPGTIQSHLAFFVEKGELAIDKVVTKEKQQLIEKAVAKRQEESRESSEVHGGFLKPIKESLGDACSYGEIRLVLAHLKHLAGPPGQGSS</sequence>
<dbReference type="InterPro" id="IPR010285">
    <property type="entry name" value="DNA_helicase_pif1-like_DEAD"/>
</dbReference>
<dbReference type="PROSITE" id="PS50967">
    <property type="entry name" value="HRDC"/>
    <property type="match status" value="1"/>
</dbReference>
<dbReference type="SUPFAM" id="SSF47819">
    <property type="entry name" value="HRDC-like"/>
    <property type="match status" value="1"/>
</dbReference>
<dbReference type="CDD" id="cd18809">
    <property type="entry name" value="SF1_C_RecD"/>
    <property type="match status" value="1"/>
</dbReference>
<dbReference type="Gene3D" id="3.40.50.300">
    <property type="entry name" value="P-loop containing nucleotide triphosphate hydrolases"/>
    <property type="match status" value="2"/>
</dbReference>
<evidence type="ECO:0000313" key="2">
    <source>
        <dbReference type="EMBL" id="SMC59706.1"/>
    </source>
</evidence>
<dbReference type="OrthoDB" id="9763659at2"/>
<dbReference type="Pfam" id="PF00570">
    <property type="entry name" value="HRDC"/>
    <property type="match status" value="1"/>
</dbReference>
<dbReference type="SMART" id="SM00341">
    <property type="entry name" value="HRDC"/>
    <property type="match status" value="1"/>
</dbReference>
<dbReference type="GO" id="GO:0006281">
    <property type="term" value="P:DNA repair"/>
    <property type="evidence" value="ECO:0007669"/>
    <property type="project" value="InterPro"/>
</dbReference>
<dbReference type="Pfam" id="PF05970">
    <property type="entry name" value="PIF1"/>
    <property type="match status" value="1"/>
</dbReference>
<dbReference type="InterPro" id="IPR051055">
    <property type="entry name" value="PIF1_helicase"/>
</dbReference>
<dbReference type="Proteomes" id="UP000192418">
    <property type="component" value="Unassembled WGS sequence"/>
</dbReference>
<accession>A0A1W2AG97</accession>
<dbReference type="Gene3D" id="1.10.150.80">
    <property type="entry name" value="HRDC domain"/>
    <property type="match status" value="1"/>
</dbReference>
<dbReference type="InterPro" id="IPR027417">
    <property type="entry name" value="P-loop_NTPase"/>
</dbReference>
<dbReference type="InterPro" id="IPR044876">
    <property type="entry name" value="HRDC_dom_sf"/>
</dbReference>
<dbReference type="PANTHER" id="PTHR47642">
    <property type="entry name" value="ATP-DEPENDENT DNA HELICASE"/>
    <property type="match status" value="1"/>
</dbReference>
<dbReference type="GO" id="GO:0000166">
    <property type="term" value="F:nucleotide binding"/>
    <property type="evidence" value="ECO:0007669"/>
    <property type="project" value="InterPro"/>
</dbReference>
<dbReference type="InterPro" id="IPR010997">
    <property type="entry name" value="HRDC-like_sf"/>
</dbReference>
<dbReference type="GO" id="GO:0003676">
    <property type="term" value="F:nucleic acid binding"/>
    <property type="evidence" value="ECO:0007669"/>
    <property type="project" value="InterPro"/>
</dbReference>
<name>A0A1W2AG97_9BACT</name>